<keyword evidence="1" id="KW-0812">Transmembrane</keyword>
<dbReference type="RefSeq" id="WP_051161976.1">
    <property type="nucleotide sequence ID" value="NZ_JACHIT010000001.1"/>
</dbReference>
<proteinExistence type="predicted"/>
<protein>
    <submittedName>
        <fullName evidence="2">Uncharacterized protein</fullName>
    </submittedName>
</protein>
<dbReference type="EMBL" id="JACHIT010000001">
    <property type="protein sequence ID" value="MBB5911204.1"/>
    <property type="molecule type" value="Genomic_DNA"/>
</dbReference>
<evidence type="ECO:0000313" key="3">
    <source>
        <dbReference type="Proteomes" id="UP000540412"/>
    </source>
</evidence>
<evidence type="ECO:0000313" key="2">
    <source>
        <dbReference type="EMBL" id="MBB5911204.1"/>
    </source>
</evidence>
<evidence type="ECO:0000256" key="1">
    <source>
        <dbReference type="SAM" id="Phobius"/>
    </source>
</evidence>
<feature type="transmembrane region" description="Helical" evidence="1">
    <location>
        <begin position="122"/>
        <end position="141"/>
    </location>
</feature>
<sequence length="303" mass="32363">MEQPHSGPAAGSVLPQTWYCVHCGGTPAAPVTIRGHRGRLLWMTFLHRTGPFCRNCGLAVYRRMTLENVWLGWWGPFSMFINAATMLFNVLTYREIARLAPPIPGMPGQPLDPGKPLFRRPAAIGFVIPAAVASLAIALIATNATSSSATSTSSSSATSAETLAIDLTGLCRTLSTEIPEPERLGPITYADKRSAQTCTWDSDTRYVLVEVQATDDAASDYRARTKWMASSGSGGARLEDVPGLGDRASAAQSKHYADTGAAVVVQAGHLTTQVTWTGQGVSYADAEQQAIVVARRALELAKK</sequence>
<dbReference type="Proteomes" id="UP000540412">
    <property type="component" value="Unassembled WGS sequence"/>
</dbReference>
<keyword evidence="1" id="KW-0472">Membrane</keyword>
<name>A0A7W9P8P7_9NOCA</name>
<organism evidence="2 3">
    <name type="scientific">Nocardia transvalensis</name>
    <dbReference type="NCBI Taxonomy" id="37333"/>
    <lineage>
        <taxon>Bacteria</taxon>
        <taxon>Bacillati</taxon>
        <taxon>Actinomycetota</taxon>
        <taxon>Actinomycetes</taxon>
        <taxon>Mycobacteriales</taxon>
        <taxon>Nocardiaceae</taxon>
        <taxon>Nocardia</taxon>
    </lineage>
</organism>
<reference evidence="2 3" key="1">
    <citation type="submission" date="2020-08" db="EMBL/GenBank/DDBJ databases">
        <title>Sequencing the genomes of 1000 actinobacteria strains.</title>
        <authorList>
            <person name="Klenk H.-P."/>
        </authorList>
    </citation>
    <scope>NUCLEOTIDE SEQUENCE [LARGE SCALE GENOMIC DNA]</scope>
    <source>
        <strain evidence="2 3">DSM 43582</strain>
    </source>
</reference>
<keyword evidence="1" id="KW-1133">Transmembrane helix</keyword>
<comment type="caution">
    <text evidence="2">The sequence shown here is derived from an EMBL/GenBank/DDBJ whole genome shotgun (WGS) entry which is preliminary data.</text>
</comment>
<gene>
    <name evidence="2" type="ORF">BJY24_000071</name>
</gene>
<dbReference type="AlphaFoldDB" id="A0A7W9P8P7"/>
<feature type="transmembrane region" description="Helical" evidence="1">
    <location>
        <begin position="71"/>
        <end position="91"/>
    </location>
</feature>
<accession>A0A7W9P8P7</accession>
<keyword evidence="3" id="KW-1185">Reference proteome</keyword>